<dbReference type="EMBL" id="FNBS01000011">
    <property type="protein sequence ID" value="SDF38237.1"/>
    <property type="molecule type" value="Genomic_DNA"/>
</dbReference>
<dbReference type="Proteomes" id="UP000183404">
    <property type="component" value="Unassembled WGS sequence"/>
</dbReference>
<dbReference type="CDD" id="cd00009">
    <property type="entry name" value="AAA"/>
    <property type="match status" value="1"/>
</dbReference>
<dbReference type="SUPFAM" id="SSF52540">
    <property type="entry name" value="P-loop containing nucleoside triphosphate hydrolases"/>
    <property type="match status" value="1"/>
</dbReference>
<dbReference type="SMART" id="SM00382">
    <property type="entry name" value="AAA"/>
    <property type="match status" value="1"/>
</dbReference>
<evidence type="ECO:0000313" key="2">
    <source>
        <dbReference type="EMBL" id="SDF38237.1"/>
    </source>
</evidence>
<evidence type="ECO:0000259" key="1">
    <source>
        <dbReference type="SMART" id="SM00382"/>
    </source>
</evidence>
<feature type="domain" description="AAA+ ATPase" evidence="1">
    <location>
        <begin position="181"/>
        <end position="312"/>
    </location>
</feature>
<name>A0A1G7KM06_THETY</name>
<dbReference type="Gene3D" id="3.40.50.300">
    <property type="entry name" value="P-loop containing nucleotide triphosphate hydrolases"/>
    <property type="match status" value="1"/>
</dbReference>
<dbReference type="InterPro" id="IPR003593">
    <property type="entry name" value="AAA+_ATPase"/>
</dbReference>
<sequence>MNENIIHEILKEYEMKRDKALQEALYRKNKLYKKIPELEKIEEEIKNVGIEITQSIFKEPEKGRELLNLLKERLNKLKKKKAYLLESNGYPEDYLEPKYECNICKDTGYVNGKRCKCFDQKLINIYYKQSSIAEILKKENFSNFNFEYYSDKPYGDKPSPRSNMKNIVEFSLNFIKNFDTTAESLFFYGDSGLGKTFLANCIAKELLDRGKSVIYRTAPDLIEGLRINKLNADGSSYNEYLELLKECDLLIIDDLGTESITAFSLQEFFNILNTRLLLGKKFIISTNLPLSEIMAIYPERIYSRIFGHFKLLNFYGEDIRLKRKMII</sequence>
<dbReference type="GO" id="GO:0006260">
    <property type="term" value="P:DNA replication"/>
    <property type="evidence" value="ECO:0007669"/>
    <property type="project" value="TreeGrafter"/>
</dbReference>
<dbReference type="Pfam" id="PF01695">
    <property type="entry name" value="IstB_IS21"/>
    <property type="match status" value="1"/>
</dbReference>
<dbReference type="InterPro" id="IPR027417">
    <property type="entry name" value="P-loop_NTPase"/>
</dbReference>
<evidence type="ECO:0000313" key="3">
    <source>
        <dbReference type="Proteomes" id="UP000183404"/>
    </source>
</evidence>
<dbReference type="InterPro" id="IPR002611">
    <property type="entry name" value="IstB_ATP-bd"/>
</dbReference>
<proteinExistence type="predicted"/>
<gene>
    <name evidence="2" type="ORF">SAMN04244560_00660</name>
</gene>
<dbReference type="GO" id="GO:0005524">
    <property type="term" value="F:ATP binding"/>
    <property type="evidence" value="ECO:0007669"/>
    <property type="project" value="InterPro"/>
</dbReference>
<protein>
    <submittedName>
        <fullName evidence="2">DNA replication protein DnaC</fullName>
    </submittedName>
</protein>
<accession>A0A1G7KM06</accession>
<reference evidence="2 3" key="1">
    <citation type="submission" date="2016-10" db="EMBL/GenBank/DDBJ databases">
        <authorList>
            <person name="de Groot N.N."/>
        </authorList>
    </citation>
    <scope>NUCLEOTIDE SEQUENCE [LARGE SCALE GENOMIC DNA]</scope>
    <source>
        <strain evidence="2 3">DSM 569</strain>
    </source>
</reference>
<dbReference type="PANTHER" id="PTHR30050:SF4">
    <property type="entry name" value="ATP-BINDING PROTEIN RV3427C IN INSERTION SEQUENCE-RELATED"/>
    <property type="match status" value="1"/>
</dbReference>
<dbReference type="NCBIfam" id="NF005304">
    <property type="entry name" value="PRK06835.1"/>
    <property type="match status" value="1"/>
</dbReference>
<dbReference type="AlphaFoldDB" id="A0A1G7KM06"/>
<dbReference type="RefSeq" id="WP_003870743.1">
    <property type="nucleotide sequence ID" value="NZ_FNBS01000011.1"/>
</dbReference>
<dbReference type="PANTHER" id="PTHR30050">
    <property type="entry name" value="CHROMOSOMAL REPLICATION INITIATOR PROTEIN DNAA"/>
    <property type="match status" value="1"/>
</dbReference>
<organism evidence="2 3">
    <name type="scientific">Thermoanaerobacter thermohydrosulfuricus</name>
    <name type="common">Clostridium thermohydrosulfuricum</name>
    <dbReference type="NCBI Taxonomy" id="1516"/>
    <lineage>
        <taxon>Bacteria</taxon>
        <taxon>Bacillati</taxon>
        <taxon>Bacillota</taxon>
        <taxon>Clostridia</taxon>
        <taxon>Thermoanaerobacterales</taxon>
        <taxon>Thermoanaerobacteraceae</taxon>
        <taxon>Thermoanaerobacter</taxon>
    </lineage>
</organism>